<dbReference type="GO" id="GO:0008168">
    <property type="term" value="F:methyltransferase activity"/>
    <property type="evidence" value="ECO:0007669"/>
    <property type="project" value="UniProtKB-KW"/>
</dbReference>
<organism evidence="4 5">
    <name type="scientific">Pseudonocardia endophytica</name>
    <dbReference type="NCBI Taxonomy" id="401976"/>
    <lineage>
        <taxon>Bacteria</taxon>
        <taxon>Bacillati</taxon>
        <taxon>Actinomycetota</taxon>
        <taxon>Actinomycetes</taxon>
        <taxon>Pseudonocardiales</taxon>
        <taxon>Pseudonocardiaceae</taxon>
        <taxon>Pseudonocardia</taxon>
    </lineage>
</organism>
<evidence type="ECO:0000313" key="4">
    <source>
        <dbReference type="EMBL" id="TCK26639.1"/>
    </source>
</evidence>
<sequence>MTDVEWHRNRARAESFGAGAADYDRYRPPYADGLFDDLASRRPDRVLDIGCGNGRAAVGLIARGLDVLGVEPDTRMAEVARSRGVVVEIAPFEDWDDDGRRFDLLTCGSAWHWVEPARGVAKAAAVLRPGGTLARFWNYHVLDDATVERLERVYADLGVEAGGHGRGARAYDSDPVVADPAFGEVTTEIWREARTFTADGWIDLLGTFSDHATLDPDRRTELFAALRREIDAMGGTLRATACTHLLRSTRV</sequence>
<dbReference type="Pfam" id="PF13649">
    <property type="entry name" value="Methyltransf_25"/>
    <property type="match status" value="1"/>
</dbReference>
<dbReference type="Proteomes" id="UP000295560">
    <property type="component" value="Unassembled WGS sequence"/>
</dbReference>
<dbReference type="PANTHER" id="PTHR44942:SF4">
    <property type="entry name" value="METHYLTRANSFERASE TYPE 11 DOMAIN-CONTAINING PROTEIN"/>
    <property type="match status" value="1"/>
</dbReference>
<dbReference type="GO" id="GO:0032259">
    <property type="term" value="P:methylation"/>
    <property type="evidence" value="ECO:0007669"/>
    <property type="project" value="UniProtKB-KW"/>
</dbReference>
<reference evidence="4 5" key="1">
    <citation type="submission" date="2019-03" db="EMBL/GenBank/DDBJ databases">
        <title>Sequencing the genomes of 1000 actinobacteria strains.</title>
        <authorList>
            <person name="Klenk H.-P."/>
        </authorList>
    </citation>
    <scope>NUCLEOTIDE SEQUENCE [LARGE SCALE GENOMIC DNA]</scope>
    <source>
        <strain evidence="4 5">DSM 44969</strain>
    </source>
</reference>
<dbReference type="InterPro" id="IPR041698">
    <property type="entry name" value="Methyltransf_25"/>
</dbReference>
<protein>
    <submittedName>
        <fullName evidence="4">Methyltransferase family protein</fullName>
    </submittedName>
</protein>
<dbReference type="PANTHER" id="PTHR44942">
    <property type="entry name" value="METHYLTRANSF_11 DOMAIN-CONTAINING PROTEIN"/>
    <property type="match status" value="1"/>
</dbReference>
<dbReference type="InterPro" id="IPR051052">
    <property type="entry name" value="Diverse_substrate_MTase"/>
</dbReference>
<dbReference type="RefSeq" id="WP_132424166.1">
    <property type="nucleotide sequence ID" value="NZ_SMFZ01000001.1"/>
</dbReference>
<feature type="domain" description="Methyltransferase" evidence="3">
    <location>
        <begin position="46"/>
        <end position="131"/>
    </location>
</feature>
<evidence type="ECO:0000313" key="5">
    <source>
        <dbReference type="Proteomes" id="UP000295560"/>
    </source>
</evidence>
<dbReference type="AlphaFoldDB" id="A0A4R1I2C2"/>
<gene>
    <name evidence="4" type="ORF">EV378_2480</name>
</gene>
<name>A0A4R1I2C2_PSEEN</name>
<dbReference type="SUPFAM" id="SSF53335">
    <property type="entry name" value="S-adenosyl-L-methionine-dependent methyltransferases"/>
    <property type="match status" value="1"/>
</dbReference>
<keyword evidence="5" id="KW-1185">Reference proteome</keyword>
<proteinExistence type="predicted"/>
<evidence type="ECO:0000256" key="2">
    <source>
        <dbReference type="ARBA" id="ARBA00022679"/>
    </source>
</evidence>
<keyword evidence="2 4" id="KW-0808">Transferase</keyword>
<dbReference type="InterPro" id="IPR029063">
    <property type="entry name" value="SAM-dependent_MTases_sf"/>
</dbReference>
<dbReference type="EMBL" id="SMFZ01000001">
    <property type="protein sequence ID" value="TCK26639.1"/>
    <property type="molecule type" value="Genomic_DNA"/>
</dbReference>
<dbReference type="CDD" id="cd02440">
    <property type="entry name" value="AdoMet_MTases"/>
    <property type="match status" value="1"/>
</dbReference>
<evidence type="ECO:0000259" key="3">
    <source>
        <dbReference type="Pfam" id="PF13649"/>
    </source>
</evidence>
<dbReference type="OrthoDB" id="9797252at2"/>
<evidence type="ECO:0000256" key="1">
    <source>
        <dbReference type="ARBA" id="ARBA00022603"/>
    </source>
</evidence>
<keyword evidence="1 4" id="KW-0489">Methyltransferase</keyword>
<dbReference type="Gene3D" id="3.40.50.150">
    <property type="entry name" value="Vaccinia Virus protein VP39"/>
    <property type="match status" value="1"/>
</dbReference>
<comment type="caution">
    <text evidence="4">The sequence shown here is derived from an EMBL/GenBank/DDBJ whole genome shotgun (WGS) entry which is preliminary data.</text>
</comment>
<accession>A0A4R1I2C2</accession>